<name>A0A2P2IJB1_RHIMU</name>
<dbReference type="PANTHER" id="PTHR11654">
    <property type="entry name" value="OLIGOPEPTIDE TRANSPORTER-RELATED"/>
    <property type="match status" value="1"/>
</dbReference>
<evidence type="ECO:0000256" key="1">
    <source>
        <dbReference type="SAM" id="Phobius"/>
    </source>
</evidence>
<accession>A0A2P2IJB1</accession>
<evidence type="ECO:0000313" key="2">
    <source>
        <dbReference type="EMBL" id="MBW81305.1"/>
    </source>
</evidence>
<keyword evidence="1" id="KW-0472">Membrane</keyword>
<feature type="transmembrane region" description="Helical" evidence="1">
    <location>
        <begin position="85"/>
        <end position="104"/>
    </location>
</feature>
<dbReference type="EMBL" id="GGEC01000822">
    <property type="protein sequence ID" value="MBW81305.1"/>
    <property type="molecule type" value="Transcribed_RNA"/>
</dbReference>
<proteinExistence type="predicted"/>
<dbReference type="AlphaFoldDB" id="A0A2P2IJB1"/>
<dbReference type="InterPro" id="IPR036259">
    <property type="entry name" value="MFS_trans_sf"/>
</dbReference>
<keyword evidence="1" id="KW-1133">Transmembrane helix</keyword>
<dbReference type="Gene3D" id="1.20.1250.20">
    <property type="entry name" value="MFS general substrate transporter like domains"/>
    <property type="match status" value="1"/>
</dbReference>
<protein>
    <submittedName>
        <fullName evidence="2">Proton-dependent oligopeptide transport family protein</fullName>
    </submittedName>
</protein>
<feature type="transmembrane region" description="Helical" evidence="1">
    <location>
        <begin position="42"/>
        <end position="65"/>
    </location>
</feature>
<keyword evidence="1" id="KW-0812">Transmembrane</keyword>
<feature type="transmembrane region" description="Helical" evidence="1">
    <location>
        <begin position="116"/>
        <end position="141"/>
    </location>
</feature>
<reference evidence="2" key="1">
    <citation type="submission" date="2018-02" db="EMBL/GenBank/DDBJ databases">
        <title>Rhizophora mucronata_Transcriptome.</title>
        <authorList>
            <person name="Meera S.P."/>
            <person name="Sreeshan A."/>
            <person name="Augustine A."/>
        </authorList>
    </citation>
    <scope>NUCLEOTIDE SEQUENCE</scope>
    <source>
        <tissue evidence="2">Leaf</tissue>
    </source>
</reference>
<organism evidence="2">
    <name type="scientific">Rhizophora mucronata</name>
    <name type="common">Asiatic mangrove</name>
    <dbReference type="NCBI Taxonomy" id="61149"/>
    <lineage>
        <taxon>Eukaryota</taxon>
        <taxon>Viridiplantae</taxon>
        <taxon>Streptophyta</taxon>
        <taxon>Embryophyta</taxon>
        <taxon>Tracheophyta</taxon>
        <taxon>Spermatophyta</taxon>
        <taxon>Magnoliopsida</taxon>
        <taxon>eudicotyledons</taxon>
        <taxon>Gunneridae</taxon>
        <taxon>Pentapetalae</taxon>
        <taxon>rosids</taxon>
        <taxon>fabids</taxon>
        <taxon>Malpighiales</taxon>
        <taxon>Rhizophoraceae</taxon>
        <taxon>Rhizophora</taxon>
    </lineage>
</organism>
<sequence length="142" mass="15295">MANISSSYKQSAAPLIEDTVDGSLDYRGQPARRASTGGWRSASFIIAVVVAEMSAYFGISGNLIMYMMGPLGQSTATAAENVNTFVGSCMLLPILGAIVADSYLGCYRTIVVSSLLYILVWRSWSLLLLHLIPSLTCLFVFP</sequence>